<dbReference type="KEGG" id="acry:AC20117_09885"/>
<dbReference type="Proteomes" id="UP000181917">
    <property type="component" value="Unassembled WGS sequence"/>
</dbReference>
<evidence type="ECO:0008006" key="3">
    <source>
        <dbReference type="Google" id="ProtNLM"/>
    </source>
</evidence>
<dbReference type="RefSeq" id="WP_074699873.1">
    <property type="nucleotide sequence ID" value="NZ_CP018863.1"/>
</dbReference>
<protein>
    <recommendedName>
        <fullName evidence="3">VOC domain-containing protein</fullName>
    </recommendedName>
</protein>
<organism evidence="1 2">
    <name type="scientific">Crystallibacter crystallopoietes</name>
    <dbReference type="NCBI Taxonomy" id="37928"/>
    <lineage>
        <taxon>Bacteria</taxon>
        <taxon>Bacillati</taxon>
        <taxon>Actinomycetota</taxon>
        <taxon>Actinomycetes</taxon>
        <taxon>Micrococcales</taxon>
        <taxon>Micrococcaceae</taxon>
        <taxon>Crystallibacter</taxon>
    </lineage>
</organism>
<proteinExistence type="predicted"/>
<sequence length="255" mass="26787">MLRVRPVHYTSRMHEYKELLTALGLAVTADYGTWMEFDAGHGRLAVHAMPAGPDDGVTSLGFEARDLEEFRRRTEEAGTRAEPFSADHGGSVKVTSPEGTVFLVDRANEAAEPHDADPSLTVAAVWTTTELPTAAKVLADIGARRPSAARAGGRNESGHVDWDLTDVGRVDFAAKNGGIITVQQGAAAGIALGFEYDGGLEVLRDRLASAGIQARLAEDDAGARVLFVPDPDAAGGATSAGGRNISIREATAPRA</sequence>
<dbReference type="AlphaFoldDB" id="A0A1H1BNE9"/>
<accession>A0A1H1BNE9</accession>
<evidence type="ECO:0000313" key="2">
    <source>
        <dbReference type="Proteomes" id="UP000181917"/>
    </source>
</evidence>
<reference evidence="1 2" key="1">
    <citation type="submission" date="2016-10" db="EMBL/GenBank/DDBJ databases">
        <authorList>
            <person name="de Groot N.N."/>
        </authorList>
    </citation>
    <scope>NUCLEOTIDE SEQUENCE [LARGE SCALE GENOMIC DNA]</scope>
    <source>
        <strain evidence="1 2">DSM 20117</strain>
    </source>
</reference>
<dbReference type="InterPro" id="IPR029068">
    <property type="entry name" value="Glyas_Bleomycin-R_OHBP_Dase"/>
</dbReference>
<dbReference type="EMBL" id="FNKH01000002">
    <property type="protein sequence ID" value="SDQ53535.1"/>
    <property type="molecule type" value="Genomic_DNA"/>
</dbReference>
<dbReference type="Gene3D" id="3.10.180.10">
    <property type="entry name" value="2,3-Dihydroxybiphenyl 1,2-Dioxygenase, domain 1"/>
    <property type="match status" value="1"/>
</dbReference>
<keyword evidence="2" id="KW-1185">Reference proteome</keyword>
<evidence type="ECO:0000313" key="1">
    <source>
        <dbReference type="EMBL" id="SDQ53535.1"/>
    </source>
</evidence>
<gene>
    <name evidence="1" type="ORF">SAMN04489742_1495</name>
</gene>
<dbReference type="STRING" id="37928.SAMN04489742_1495"/>
<name>A0A1H1BNE9_9MICC</name>
<dbReference type="SUPFAM" id="SSF54593">
    <property type="entry name" value="Glyoxalase/Bleomycin resistance protein/Dihydroxybiphenyl dioxygenase"/>
    <property type="match status" value="1"/>
</dbReference>
<dbReference type="OrthoDB" id="3296095at2"/>